<dbReference type="GO" id="GO:0034213">
    <property type="term" value="P:quinolinate catabolic process"/>
    <property type="evidence" value="ECO:0007669"/>
    <property type="project" value="TreeGrafter"/>
</dbReference>
<comment type="similarity">
    <text evidence="3 12">Belongs to the NadC/ModD family.</text>
</comment>
<evidence type="ECO:0000256" key="6">
    <source>
        <dbReference type="ARBA" id="ARBA00022642"/>
    </source>
</evidence>
<keyword evidence="16" id="KW-1185">Reference proteome</keyword>
<organism evidence="15 16">
    <name type="scientific">Luteolibacter ambystomatis</name>
    <dbReference type="NCBI Taxonomy" id="2824561"/>
    <lineage>
        <taxon>Bacteria</taxon>
        <taxon>Pseudomonadati</taxon>
        <taxon>Verrucomicrobiota</taxon>
        <taxon>Verrucomicrobiia</taxon>
        <taxon>Verrucomicrobiales</taxon>
        <taxon>Verrucomicrobiaceae</taxon>
        <taxon>Luteolibacter</taxon>
    </lineage>
</organism>
<evidence type="ECO:0000256" key="3">
    <source>
        <dbReference type="ARBA" id="ARBA00009400"/>
    </source>
</evidence>
<evidence type="ECO:0000259" key="14">
    <source>
        <dbReference type="Pfam" id="PF02749"/>
    </source>
</evidence>
<reference evidence="15" key="1">
    <citation type="submission" date="2021-04" db="EMBL/GenBank/DDBJ databases">
        <title>Luteolibacter sp. 32A isolated from the skin of an Anderson's salamander (Ambystoma andersonii).</title>
        <authorList>
            <person name="Spergser J."/>
            <person name="Busse H.-J."/>
        </authorList>
    </citation>
    <scope>NUCLEOTIDE SEQUENCE</scope>
    <source>
        <strain evidence="15">32A</strain>
    </source>
</reference>
<evidence type="ECO:0000256" key="9">
    <source>
        <dbReference type="ARBA" id="ARBA00033102"/>
    </source>
</evidence>
<dbReference type="InterPro" id="IPR022412">
    <property type="entry name" value="Quinolinate_PRibosylTrfase_N"/>
</dbReference>
<dbReference type="InterPro" id="IPR027277">
    <property type="entry name" value="NadC/ModD"/>
</dbReference>
<dbReference type="Proteomes" id="UP000676169">
    <property type="component" value="Chromosome"/>
</dbReference>
<protein>
    <recommendedName>
        <fullName evidence="11">Probable nicotinate-nucleotide pyrophosphorylase [carboxylating]</fullName>
        <ecNumber evidence="5">2.4.2.19</ecNumber>
    </recommendedName>
    <alternativeName>
        <fullName evidence="9">Quinolinate phosphoribosyltransferase [decarboxylating]</fullName>
    </alternativeName>
</protein>
<evidence type="ECO:0000256" key="10">
    <source>
        <dbReference type="ARBA" id="ARBA00047445"/>
    </source>
</evidence>
<dbReference type="SUPFAM" id="SSF51690">
    <property type="entry name" value="Nicotinate/Quinolinate PRTase C-terminal domain-like"/>
    <property type="match status" value="1"/>
</dbReference>
<dbReference type="GO" id="GO:0004514">
    <property type="term" value="F:nicotinate-nucleotide diphosphorylase (carboxylating) activity"/>
    <property type="evidence" value="ECO:0007669"/>
    <property type="project" value="UniProtKB-EC"/>
</dbReference>
<evidence type="ECO:0000313" key="15">
    <source>
        <dbReference type="EMBL" id="QUE53297.1"/>
    </source>
</evidence>
<dbReference type="SUPFAM" id="SSF54675">
    <property type="entry name" value="Nicotinate/Quinolinate PRTase N-terminal domain-like"/>
    <property type="match status" value="1"/>
</dbReference>
<dbReference type="Gene3D" id="3.90.1170.20">
    <property type="entry name" value="Quinolinate phosphoribosyl transferase, N-terminal domain"/>
    <property type="match status" value="1"/>
</dbReference>
<dbReference type="GO" id="GO:0005737">
    <property type="term" value="C:cytoplasm"/>
    <property type="evidence" value="ECO:0007669"/>
    <property type="project" value="TreeGrafter"/>
</dbReference>
<dbReference type="EC" id="2.4.2.19" evidence="5"/>
<evidence type="ECO:0000313" key="16">
    <source>
        <dbReference type="Proteomes" id="UP000676169"/>
    </source>
</evidence>
<dbReference type="InterPro" id="IPR004393">
    <property type="entry name" value="NadC"/>
</dbReference>
<dbReference type="EMBL" id="CP073100">
    <property type="protein sequence ID" value="QUE53297.1"/>
    <property type="molecule type" value="Genomic_DNA"/>
</dbReference>
<dbReference type="InterPro" id="IPR036068">
    <property type="entry name" value="Nicotinate_pribotase-like_C"/>
</dbReference>
<name>A0A975J3H4_9BACT</name>
<comment type="subunit">
    <text evidence="4">Hexamer formed by 3 homodimers.</text>
</comment>
<evidence type="ECO:0000256" key="12">
    <source>
        <dbReference type="PIRNR" id="PIRNR006250"/>
    </source>
</evidence>
<feature type="domain" description="Quinolinate phosphoribosyl transferase N-terminal" evidence="14">
    <location>
        <begin position="24"/>
        <end position="109"/>
    </location>
</feature>
<evidence type="ECO:0000256" key="1">
    <source>
        <dbReference type="ARBA" id="ARBA00003237"/>
    </source>
</evidence>
<evidence type="ECO:0000256" key="11">
    <source>
        <dbReference type="ARBA" id="ARBA00069173"/>
    </source>
</evidence>
<feature type="domain" description="Quinolinate phosphoribosyl transferase C-terminal" evidence="13">
    <location>
        <begin position="111"/>
        <end position="281"/>
    </location>
</feature>
<keyword evidence="6" id="KW-0662">Pyridine nucleotide biosynthesis</keyword>
<comment type="function">
    <text evidence="1">Involved in the catabolism of quinolinic acid (QA).</text>
</comment>
<dbReference type="CDD" id="cd01572">
    <property type="entry name" value="QPRTase"/>
    <property type="match status" value="1"/>
</dbReference>
<evidence type="ECO:0000256" key="5">
    <source>
        <dbReference type="ARBA" id="ARBA00011944"/>
    </source>
</evidence>
<keyword evidence="7 12" id="KW-0328">Glycosyltransferase</keyword>
<comment type="catalytic activity">
    <reaction evidence="10">
        <text>nicotinate beta-D-ribonucleotide + CO2 + diphosphate = quinolinate + 5-phospho-alpha-D-ribose 1-diphosphate + 2 H(+)</text>
        <dbReference type="Rhea" id="RHEA:12733"/>
        <dbReference type="ChEBI" id="CHEBI:15378"/>
        <dbReference type="ChEBI" id="CHEBI:16526"/>
        <dbReference type="ChEBI" id="CHEBI:29959"/>
        <dbReference type="ChEBI" id="CHEBI:33019"/>
        <dbReference type="ChEBI" id="CHEBI:57502"/>
        <dbReference type="ChEBI" id="CHEBI:58017"/>
        <dbReference type="EC" id="2.4.2.19"/>
    </reaction>
</comment>
<dbReference type="InterPro" id="IPR002638">
    <property type="entry name" value="Quinolinate_PRibosylTrfase_C"/>
</dbReference>
<accession>A0A975J3H4</accession>
<dbReference type="GO" id="GO:0009435">
    <property type="term" value="P:NAD+ biosynthetic process"/>
    <property type="evidence" value="ECO:0007669"/>
    <property type="project" value="InterPro"/>
</dbReference>
<gene>
    <name evidence="15" type="primary">nadC</name>
    <name evidence="15" type="ORF">KBB96_08750</name>
</gene>
<dbReference type="FunFam" id="3.20.20.70:FF:000030">
    <property type="entry name" value="Nicotinate-nucleotide pyrophosphorylase, carboxylating"/>
    <property type="match status" value="1"/>
</dbReference>
<dbReference type="PANTHER" id="PTHR32179:SF3">
    <property type="entry name" value="NICOTINATE-NUCLEOTIDE PYROPHOSPHORYLASE [CARBOXYLATING]"/>
    <property type="match status" value="1"/>
</dbReference>
<evidence type="ECO:0000259" key="13">
    <source>
        <dbReference type="Pfam" id="PF01729"/>
    </source>
</evidence>
<dbReference type="InterPro" id="IPR013785">
    <property type="entry name" value="Aldolase_TIM"/>
</dbReference>
<dbReference type="InterPro" id="IPR037128">
    <property type="entry name" value="Quinolinate_PRibosylTase_N_sf"/>
</dbReference>
<keyword evidence="8 12" id="KW-0808">Transferase</keyword>
<dbReference type="PIRSF" id="PIRSF006250">
    <property type="entry name" value="NadC_ModD"/>
    <property type="match status" value="1"/>
</dbReference>
<dbReference type="AlphaFoldDB" id="A0A975J3H4"/>
<dbReference type="Pfam" id="PF02749">
    <property type="entry name" value="QRPTase_N"/>
    <property type="match status" value="1"/>
</dbReference>
<evidence type="ECO:0000256" key="8">
    <source>
        <dbReference type="ARBA" id="ARBA00022679"/>
    </source>
</evidence>
<evidence type="ECO:0000256" key="7">
    <source>
        <dbReference type="ARBA" id="ARBA00022676"/>
    </source>
</evidence>
<dbReference type="NCBIfam" id="TIGR00078">
    <property type="entry name" value="nadC"/>
    <property type="match status" value="1"/>
</dbReference>
<evidence type="ECO:0000256" key="2">
    <source>
        <dbReference type="ARBA" id="ARBA00004893"/>
    </source>
</evidence>
<dbReference type="Gene3D" id="3.20.20.70">
    <property type="entry name" value="Aldolase class I"/>
    <property type="match status" value="1"/>
</dbReference>
<proteinExistence type="inferred from homology"/>
<dbReference type="FunFam" id="3.90.1170.20:FF:000001">
    <property type="entry name" value="Nicotinate-nucleotide diphosphorylase (Carboxylating)"/>
    <property type="match status" value="1"/>
</dbReference>
<sequence length="287" mass="30831">MSAVEASARVLIGQALAEDIGLGDVTAMYFIPSDRQARAMIVARKEGVISGVDIAQAVFHEVDVALDVEVLLPNGSRVSEGAVVMCITGPARSILTAERTALNFLQRLSGVATATARYVELVKGTNARILDTRKTTPGYRALEKRAVLHGGGTNHRMGLYDRAMVKDNHLVAEGGLDEIQKSIHRLKADHPDVEVEMEADRLDQVEAFLGLDGVDHILLDNMAPELIRKAVAMRGDRVKPYLEASGNVNLATVRTIAETGVDFISIGSITHSAPALDLGMDFVALRG</sequence>
<evidence type="ECO:0000256" key="4">
    <source>
        <dbReference type="ARBA" id="ARBA00011218"/>
    </source>
</evidence>
<comment type="pathway">
    <text evidence="2">Cofactor biosynthesis; NAD(+) biosynthesis; nicotinate D-ribonucleotide from quinolinate: step 1/1.</text>
</comment>
<dbReference type="KEGG" id="lamb:KBB96_08750"/>
<dbReference type="PANTHER" id="PTHR32179">
    <property type="entry name" value="NICOTINATE-NUCLEOTIDE PYROPHOSPHORYLASE [CARBOXYLATING]"/>
    <property type="match status" value="1"/>
</dbReference>
<dbReference type="Pfam" id="PF01729">
    <property type="entry name" value="QRPTase_C"/>
    <property type="match status" value="1"/>
</dbReference>